<keyword evidence="2" id="KW-0472">Membrane</keyword>
<feature type="transmembrane region" description="Helical" evidence="2">
    <location>
        <begin position="64"/>
        <end position="84"/>
    </location>
</feature>
<feature type="compositionally biased region" description="Low complexity" evidence="1">
    <location>
        <begin position="169"/>
        <end position="180"/>
    </location>
</feature>
<gene>
    <name evidence="3" type="ORF">FZO89_04475</name>
</gene>
<feature type="compositionally biased region" description="Low complexity" evidence="1">
    <location>
        <begin position="286"/>
        <end position="296"/>
    </location>
</feature>
<feature type="region of interest" description="Disordered" evidence="1">
    <location>
        <begin position="313"/>
        <end position="337"/>
    </location>
</feature>
<proteinExistence type="predicted"/>
<dbReference type="EMBL" id="VTFT01000001">
    <property type="protein sequence ID" value="TYT25574.1"/>
    <property type="molecule type" value="Genomic_DNA"/>
</dbReference>
<evidence type="ECO:0000256" key="1">
    <source>
        <dbReference type="SAM" id="MobiDB-lite"/>
    </source>
</evidence>
<reference evidence="3 4" key="1">
    <citation type="submission" date="2019-08" db="EMBL/GenBank/DDBJ databases">
        <title>Luteimonas viscosus sp. nov., isolated from soil of a sunflower field.</title>
        <authorList>
            <person name="Jianli Z."/>
            <person name="Ying Z."/>
        </authorList>
    </citation>
    <scope>NUCLEOTIDE SEQUENCE [LARGE SCALE GENOMIC DNA]</scope>
    <source>
        <strain evidence="3 4">XBU10</strain>
    </source>
</reference>
<feature type="compositionally biased region" description="Low complexity" evidence="1">
    <location>
        <begin position="106"/>
        <end position="122"/>
    </location>
</feature>
<accession>A0A5D4XN78</accession>
<feature type="region of interest" description="Disordered" evidence="1">
    <location>
        <begin position="104"/>
        <end position="296"/>
    </location>
</feature>
<sequence>MSRRDHEPLTPEERELAARLSRLDPHAAPPAALDAAILAAARAQPHGEGAPATRAQRRPRRPRWPVGLGIAASLAVAVGVAWQLRPLPESRALSAPSELEMPQAVIAEPAPAGAAITPPEATGEAEDTPAAENGGATVAADEARAPSGPEGSAPSRSPPAVARDQHEIAVAADRAATDAAARQDARRKAEVEAEAGRAEASARRAAAQPAAALAEDADAMDIVFDQATPPPPPPPPPPAPPAPPAPAADDTGFVPAPPAPQSASRPEEDEDASHARRRRPDPDPAAEPSEAAAEAAAIDQIIVTGTRIEPAPATLDALADQPLDDRPPASADSPAVRTSWLQRIRELRDAGQMDEARASLREFVRRHPEAEVPDDLRPLLGE</sequence>
<keyword evidence="2" id="KW-1133">Transmembrane helix</keyword>
<feature type="compositionally biased region" description="Pro residues" evidence="1">
    <location>
        <begin position="228"/>
        <end position="246"/>
    </location>
</feature>
<dbReference type="Proteomes" id="UP000324973">
    <property type="component" value="Unassembled WGS sequence"/>
</dbReference>
<protein>
    <recommendedName>
        <fullName evidence="5">Meckel syndrome type 1 protein</fullName>
    </recommendedName>
</protein>
<evidence type="ECO:0000256" key="2">
    <source>
        <dbReference type="SAM" id="Phobius"/>
    </source>
</evidence>
<feature type="region of interest" description="Disordered" evidence="1">
    <location>
        <begin position="42"/>
        <end position="61"/>
    </location>
</feature>
<evidence type="ECO:0000313" key="4">
    <source>
        <dbReference type="Proteomes" id="UP000324973"/>
    </source>
</evidence>
<comment type="caution">
    <text evidence="3">The sequence shown here is derived from an EMBL/GenBank/DDBJ whole genome shotgun (WGS) entry which is preliminary data.</text>
</comment>
<evidence type="ECO:0008006" key="5">
    <source>
        <dbReference type="Google" id="ProtNLM"/>
    </source>
</evidence>
<feature type="compositionally biased region" description="Basic and acidic residues" evidence="1">
    <location>
        <begin position="181"/>
        <end position="202"/>
    </location>
</feature>
<name>A0A5D4XN78_9GAMM</name>
<dbReference type="AlphaFoldDB" id="A0A5D4XN78"/>
<keyword evidence="4" id="KW-1185">Reference proteome</keyword>
<keyword evidence="2" id="KW-0812">Transmembrane</keyword>
<organism evidence="3 4">
    <name type="scientific">Luteimonas viscosa</name>
    <dbReference type="NCBI Taxonomy" id="1132694"/>
    <lineage>
        <taxon>Bacteria</taxon>
        <taxon>Pseudomonadati</taxon>
        <taxon>Pseudomonadota</taxon>
        <taxon>Gammaproteobacteria</taxon>
        <taxon>Lysobacterales</taxon>
        <taxon>Lysobacteraceae</taxon>
        <taxon>Luteimonas</taxon>
    </lineage>
</organism>
<evidence type="ECO:0000313" key="3">
    <source>
        <dbReference type="EMBL" id="TYT25574.1"/>
    </source>
</evidence>
<dbReference type="RefSeq" id="WP_149102125.1">
    <property type="nucleotide sequence ID" value="NZ_VTFT01000001.1"/>
</dbReference>
<dbReference type="OrthoDB" id="6057666at2"/>
<feature type="compositionally biased region" description="Low complexity" evidence="1">
    <location>
        <begin position="203"/>
        <end position="214"/>
    </location>
</feature>